<proteinExistence type="predicted"/>
<comment type="caution">
    <text evidence="1">The sequence shown here is derived from an EMBL/GenBank/DDBJ whole genome shotgun (WGS) entry which is preliminary data.</text>
</comment>
<organism evidence="1 2">
    <name type="scientific">Olea europaea subsp. europaea</name>
    <dbReference type="NCBI Taxonomy" id="158383"/>
    <lineage>
        <taxon>Eukaryota</taxon>
        <taxon>Viridiplantae</taxon>
        <taxon>Streptophyta</taxon>
        <taxon>Embryophyta</taxon>
        <taxon>Tracheophyta</taxon>
        <taxon>Spermatophyta</taxon>
        <taxon>Magnoliopsida</taxon>
        <taxon>eudicotyledons</taxon>
        <taxon>Gunneridae</taxon>
        <taxon>Pentapetalae</taxon>
        <taxon>asterids</taxon>
        <taxon>lamiids</taxon>
        <taxon>Lamiales</taxon>
        <taxon>Oleaceae</taxon>
        <taxon>Oleeae</taxon>
        <taxon>Olea</taxon>
    </lineage>
</organism>
<protein>
    <submittedName>
        <fullName evidence="1">GPCR-type G COLD1</fullName>
    </submittedName>
</protein>
<dbReference type="OrthoDB" id="264392at2759"/>
<accession>A0A8S0QB69</accession>
<reference evidence="1 2" key="1">
    <citation type="submission" date="2019-12" db="EMBL/GenBank/DDBJ databases">
        <authorList>
            <person name="Alioto T."/>
            <person name="Alioto T."/>
            <person name="Gomez Garrido J."/>
        </authorList>
    </citation>
    <scope>NUCLEOTIDE SEQUENCE [LARGE SCALE GENOMIC DNA]</scope>
</reference>
<gene>
    <name evidence="1" type="ORF">OLEA9_A043692</name>
</gene>
<dbReference type="Proteomes" id="UP000594638">
    <property type="component" value="Unassembled WGS sequence"/>
</dbReference>
<dbReference type="EMBL" id="CACTIH010001833">
    <property type="protein sequence ID" value="CAA2965011.1"/>
    <property type="molecule type" value="Genomic_DNA"/>
</dbReference>
<dbReference type="Gramene" id="OE9A043692T1">
    <property type="protein sequence ID" value="OE9A043692C1"/>
    <property type="gene ID" value="OE9A043692"/>
</dbReference>
<name>A0A8S0QB69_OLEEU</name>
<evidence type="ECO:0000313" key="2">
    <source>
        <dbReference type="Proteomes" id="UP000594638"/>
    </source>
</evidence>
<evidence type="ECO:0000313" key="1">
    <source>
        <dbReference type="EMBL" id="CAA2965011.1"/>
    </source>
</evidence>
<sequence length="68" mass="7605">MCLQIATAKKSMTMIITDVLGGDIQFDFYLRWFDAIFAAGNQGLYDDRYTSNATKGISCGENLIEIDE</sequence>
<keyword evidence="2" id="KW-1185">Reference proteome</keyword>
<dbReference type="AlphaFoldDB" id="A0A8S0QB69"/>